<evidence type="ECO:0000313" key="1">
    <source>
        <dbReference type="EMBL" id="KAB8037850.1"/>
    </source>
</evidence>
<dbReference type="EMBL" id="WFLM01000004">
    <property type="protein sequence ID" value="KAB8037850.1"/>
    <property type="molecule type" value="Genomic_DNA"/>
</dbReference>
<evidence type="ECO:0000313" key="2">
    <source>
        <dbReference type="Proteomes" id="UP000437748"/>
    </source>
</evidence>
<proteinExistence type="predicted"/>
<comment type="caution">
    <text evidence="1">The sequence shown here is derived from an EMBL/GenBank/DDBJ whole genome shotgun (WGS) entry which is preliminary data.</text>
</comment>
<dbReference type="AlphaFoldDB" id="A0A6N6VR13"/>
<name>A0A6N6VR13_9BACT</name>
<protein>
    <submittedName>
        <fullName evidence="1">Uncharacterized protein</fullName>
    </submittedName>
</protein>
<accession>A0A6N6VR13</accession>
<dbReference type="OrthoDB" id="9959662at2"/>
<reference evidence="1 2" key="1">
    <citation type="submission" date="2019-10" db="EMBL/GenBank/DDBJ databases">
        <title>New species of Slilvanegrellaceae.</title>
        <authorList>
            <person name="Pitt A."/>
            <person name="Hahn M.W."/>
        </authorList>
    </citation>
    <scope>NUCLEOTIDE SEQUENCE [LARGE SCALE GENOMIC DNA]</scope>
    <source>
        <strain evidence="1 2">SP-Ram-0.45-NSY-1</strain>
    </source>
</reference>
<gene>
    <name evidence="1" type="ORF">GCL60_11795</name>
</gene>
<dbReference type="Proteomes" id="UP000437748">
    <property type="component" value="Unassembled WGS sequence"/>
</dbReference>
<dbReference type="RefSeq" id="WP_153420928.1">
    <property type="nucleotide sequence ID" value="NZ_WFLM01000004.1"/>
</dbReference>
<organism evidence="1 2">
    <name type="scientific">Silvanigrella paludirubra</name>
    <dbReference type="NCBI Taxonomy" id="2499159"/>
    <lineage>
        <taxon>Bacteria</taxon>
        <taxon>Pseudomonadati</taxon>
        <taxon>Bdellovibrionota</taxon>
        <taxon>Oligoflexia</taxon>
        <taxon>Silvanigrellales</taxon>
        <taxon>Silvanigrellaceae</taxon>
        <taxon>Silvanigrella</taxon>
    </lineage>
</organism>
<sequence length="268" mass="31737">MNFESIASDKWKQALNICDIKLGEGKQQGNEIVFKNIFTNGQSYNSLRYLPHKEIFMNHCAIGNEMHLNPVKFISKYKNISQIEAYILLKKSLGEWKESFLPFGENNNKLIYTPIKKEINSEVVLGKFTQQFRTLQECWQNETYRKRCKLLTLISEKLENTRNLNASKEAKEWWESRSFDPKYITEGKKSFVLLESPEQLENLSCIKQMTLEEKYLTGIWKPHAKTGKPVLQWISKDYLVLFFCWNYIQDQFTNVTIEIKHKIKFDSY</sequence>
<keyword evidence="2" id="KW-1185">Reference proteome</keyword>